<dbReference type="Pfam" id="PF01612">
    <property type="entry name" value="DNA_pol_A_exo1"/>
    <property type="match status" value="1"/>
</dbReference>
<dbReference type="SUPFAM" id="SSF53098">
    <property type="entry name" value="Ribonuclease H-like"/>
    <property type="match status" value="1"/>
</dbReference>
<protein>
    <recommendedName>
        <fullName evidence="3">DNA polymerase I</fullName>
        <ecNumber evidence="2">2.7.7.7</ecNumber>
    </recommendedName>
</protein>
<reference evidence="13" key="1">
    <citation type="journal article" date="2015" name="J. Biotechnol.">
        <title>Complete genome sequence of Streptomyces ambofaciens ATCC 23877, the spiramycin producer.</title>
        <authorList>
            <person name="Thibessard A."/>
            <person name="Haas D."/>
            <person name="Gerbaud C."/>
            <person name="Aigle B."/>
            <person name="Lautru S."/>
            <person name="Pernodet J.L."/>
            <person name="Leblond P."/>
        </authorList>
    </citation>
    <scope>NUCLEOTIDE SEQUENCE [LARGE SCALE GENOMIC DNA]</scope>
    <source>
        <strain evidence="13">ATCC 23877 / 3486 / DSM 40053 / JCM 4204 / NBRC 12836 / NRRL B-2516</strain>
    </source>
</reference>
<evidence type="ECO:0000313" key="12">
    <source>
        <dbReference type="EMBL" id="AKZ59203.1"/>
    </source>
</evidence>
<dbReference type="Gene3D" id="1.10.150.20">
    <property type="entry name" value="5' to 3' exonuclease, C-terminal subdomain"/>
    <property type="match status" value="1"/>
</dbReference>
<dbReference type="PANTHER" id="PTHR10133">
    <property type="entry name" value="DNA POLYMERASE I"/>
    <property type="match status" value="1"/>
</dbReference>
<dbReference type="Gene3D" id="1.20.1060.10">
    <property type="entry name" value="Taq DNA Polymerase, Chain T, domain 4"/>
    <property type="match status" value="1"/>
</dbReference>
<dbReference type="GO" id="GO:0008408">
    <property type="term" value="F:3'-5' exonuclease activity"/>
    <property type="evidence" value="ECO:0007669"/>
    <property type="project" value="InterPro"/>
</dbReference>
<keyword evidence="5 12" id="KW-0548">Nucleotidyltransferase</keyword>
<dbReference type="Gene3D" id="3.30.70.370">
    <property type="match status" value="1"/>
</dbReference>
<evidence type="ECO:0000256" key="1">
    <source>
        <dbReference type="ARBA" id="ARBA00007705"/>
    </source>
</evidence>
<organism evidence="12 13">
    <name type="scientific">Streptomyces ambofaciens (strain ATCC 23877 / 3486 / DSM 40053 / JCM 4204 / NBRC 12836 / NRRL B-2516)</name>
    <dbReference type="NCBI Taxonomy" id="278992"/>
    <lineage>
        <taxon>Bacteria</taxon>
        <taxon>Bacillati</taxon>
        <taxon>Actinomycetota</taxon>
        <taxon>Actinomycetes</taxon>
        <taxon>Kitasatosporales</taxon>
        <taxon>Streptomycetaceae</taxon>
        <taxon>Streptomyces</taxon>
    </lineage>
</organism>
<dbReference type="PANTHER" id="PTHR10133:SF27">
    <property type="entry name" value="DNA POLYMERASE NU"/>
    <property type="match status" value="1"/>
</dbReference>
<dbReference type="GO" id="GO:0003677">
    <property type="term" value="F:DNA binding"/>
    <property type="evidence" value="ECO:0007669"/>
    <property type="project" value="UniProtKB-KW"/>
</dbReference>
<dbReference type="GO" id="GO:0003887">
    <property type="term" value="F:DNA-directed DNA polymerase activity"/>
    <property type="evidence" value="ECO:0007669"/>
    <property type="project" value="UniProtKB-KW"/>
</dbReference>
<proteinExistence type="inferred from homology"/>
<evidence type="ECO:0000256" key="6">
    <source>
        <dbReference type="ARBA" id="ARBA00022705"/>
    </source>
</evidence>
<dbReference type="PRINTS" id="PR00868">
    <property type="entry name" value="DNAPOLI"/>
</dbReference>
<evidence type="ECO:0000259" key="11">
    <source>
        <dbReference type="SMART" id="SM00482"/>
    </source>
</evidence>
<dbReference type="InterPro" id="IPR002298">
    <property type="entry name" value="DNA_polymerase_A"/>
</dbReference>
<dbReference type="SMART" id="SM00482">
    <property type="entry name" value="POLAc"/>
    <property type="match status" value="1"/>
</dbReference>
<dbReference type="AlphaFoldDB" id="A0A0K2B1X1"/>
<keyword evidence="8" id="KW-0238">DNA-binding</keyword>
<dbReference type="InterPro" id="IPR036397">
    <property type="entry name" value="RNaseH_sf"/>
</dbReference>
<keyword evidence="7" id="KW-0239">DNA-directed DNA polymerase</keyword>
<dbReference type="GO" id="GO:0006302">
    <property type="term" value="P:double-strand break repair"/>
    <property type="evidence" value="ECO:0007669"/>
    <property type="project" value="TreeGrafter"/>
</dbReference>
<sequence length="656" mass="72740">MREVRGLLAGRPWTGHVLERVEDLPAFVKWGLRQRVPVAVDSETKGLAILSGDPEYIRLVQMGNEEEAFVIPVELGEPFRVAVRDVLRALPRIVGHNYHAYDAPALHAYLGMDYDELCRKATDTMLLSKLVDPRAVHEGGIGSSLKPLSDHYIDPTAADTQGDLTAVFRTLKLTKETGWAGIPLFHPTYVEYAALDVILTARLLSKLEAELRRFGVPQRLVDYEHEVARICGHMQIRGFLLDPDYTRHLADELREEEETNTRIVRSYGVEKLGSPTQIVEALLGMGESLIMPGKSAPERTAGGAIKADKSVLCALADTDLYGKRLHIRTPNPLAVAVIKAKRAAKWRTAYADNFLSTVDRNGRIHPGIRTMQARTGRMSVTNPAVQTLPSGDWKIRRAFLAEPGERIISVDFQAVELRVLAALAGVTKMKEAINAGRDLHSFTAELVFGPGFTKKHRKISKAIGFGVVYGGGANTIQRQTGAPMEEVKRAVAAYHRAYPEVRRAANRWQREAFANGMVTTSVTGRRLPLDRDRTYAVTNYQVQSAARDCLGQALINMDEAGLLPYLRLPVHDEVIASAPEREAEDVARAIGECMTFNLFGVPIDSDPDVSGQSWGSLYMKDPDDKYLPELLIEHDPYFASRPEEAHRMREPEAAAA</sequence>
<dbReference type="KEGG" id="samb:SAM23877_6158"/>
<dbReference type="EC" id="2.7.7.7" evidence="2"/>
<evidence type="ECO:0000256" key="5">
    <source>
        <dbReference type="ARBA" id="ARBA00022695"/>
    </source>
</evidence>
<evidence type="ECO:0000256" key="2">
    <source>
        <dbReference type="ARBA" id="ARBA00012417"/>
    </source>
</evidence>
<dbReference type="EMBL" id="CP012382">
    <property type="protein sequence ID" value="AKZ59203.1"/>
    <property type="molecule type" value="Genomic_DNA"/>
</dbReference>
<evidence type="ECO:0000256" key="8">
    <source>
        <dbReference type="ARBA" id="ARBA00023125"/>
    </source>
</evidence>
<dbReference type="Pfam" id="PF00476">
    <property type="entry name" value="DNA_pol_A"/>
    <property type="match status" value="1"/>
</dbReference>
<dbReference type="InterPro" id="IPR043502">
    <property type="entry name" value="DNA/RNA_pol_sf"/>
</dbReference>
<keyword evidence="4 12" id="KW-0808">Transferase</keyword>
<dbReference type="Gene3D" id="3.30.420.10">
    <property type="entry name" value="Ribonuclease H-like superfamily/Ribonuclease H"/>
    <property type="match status" value="1"/>
</dbReference>
<dbReference type="SMART" id="SM00474">
    <property type="entry name" value="35EXOc"/>
    <property type="match status" value="1"/>
</dbReference>
<dbReference type="InterPro" id="IPR001098">
    <property type="entry name" value="DNA-dir_DNA_pol_A_palm_dom"/>
</dbReference>
<dbReference type="InterPro" id="IPR012337">
    <property type="entry name" value="RNaseH-like_sf"/>
</dbReference>
<feature type="domain" description="DNA-directed DNA polymerase family A palm" evidence="11">
    <location>
        <begin position="392"/>
        <end position="582"/>
    </location>
</feature>
<dbReference type="PROSITE" id="PS00447">
    <property type="entry name" value="DNA_POLYMERASE_A"/>
    <property type="match status" value="1"/>
</dbReference>
<comment type="catalytic activity">
    <reaction evidence="9">
        <text>DNA(n) + a 2'-deoxyribonucleoside 5'-triphosphate = DNA(n+1) + diphosphate</text>
        <dbReference type="Rhea" id="RHEA:22508"/>
        <dbReference type="Rhea" id="RHEA-COMP:17339"/>
        <dbReference type="Rhea" id="RHEA-COMP:17340"/>
        <dbReference type="ChEBI" id="CHEBI:33019"/>
        <dbReference type="ChEBI" id="CHEBI:61560"/>
        <dbReference type="ChEBI" id="CHEBI:173112"/>
        <dbReference type="EC" id="2.7.7.7"/>
    </reaction>
</comment>
<comment type="similarity">
    <text evidence="1">Belongs to the DNA polymerase type-A family.</text>
</comment>
<evidence type="ECO:0000256" key="7">
    <source>
        <dbReference type="ARBA" id="ARBA00022932"/>
    </source>
</evidence>
<keyword evidence="6" id="KW-0235">DNA replication</keyword>
<dbReference type="SUPFAM" id="SSF56672">
    <property type="entry name" value="DNA/RNA polymerases"/>
    <property type="match status" value="1"/>
</dbReference>
<dbReference type="InterPro" id="IPR019760">
    <property type="entry name" value="DNA-dir_DNA_pol_A_CS"/>
</dbReference>
<evidence type="ECO:0000256" key="4">
    <source>
        <dbReference type="ARBA" id="ARBA00022679"/>
    </source>
</evidence>
<dbReference type="InterPro" id="IPR002562">
    <property type="entry name" value="3'-5'_exonuclease_dom"/>
</dbReference>
<dbReference type="Proteomes" id="UP000061018">
    <property type="component" value="Chromosome"/>
</dbReference>
<feature type="domain" description="3'-5' exonuclease" evidence="10">
    <location>
        <begin position="15"/>
        <end position="212"/>
    </location>
</feature>
<dbReference type="RefSeq" id="WP_063796797.1">
    <property type="nucleotide sequence ID" value="NZ_CP012382.1"/>
</dbReference>
<evidence type="ECO:0000259" key="10">
    <source>
        <dbReference type="SMART" id="SM00474"/>
    </source>
</evidence>
<gene>
    <name evidence="12" type="ORF">SAM23877_6158</name>
</gene>
<accession>A0A0K2B1X1</accession>
<evidence type="ECO:0000256" key="3">
    <source>
        <dbReference type="ARBA" id="ARBA00020311"/>
    </source>
</evidence>
<dbReference type="GO" id="GO:0006261">
    <property type="term" value="P:DNA-templated DNA replication"/>
    <property type="evidence" value="ECO:0007669"/>
    <property type="project" value="InterPro"/>
</dbReference>
<evidence type="ECO:0000313" key="13">
    <source>
        <dbReference type="Proteomes" id="UP000061018"/>
    </source>
</evidence>
<evidence type="ECO:0000256" key="9">
    <source>
        <dbReference type="ARBA" id="ARBA00049244"/>
    </source>
</evidence>
<name>A0A0K2B1X1_STRA7</name>